<organism evidence="1 2">
    <name type="scientific">Oesophagostomum dentatum</name>
    <name type="common">Nodular worm</name>
    <dbReference type="NCBI Taxonomy" id="61180"/>
    <lineage>
        <taxon>Eukaryota</taxon>
        <taxon>Metazoa</taxon>
        <taxon>Ecdysozoa</taxon>
        <taxon>Nematoda</taxon>
        <taxon>Chromadorea</taxon>
        <taxon>Rhabditida</taxon>
        <taxon>Rhabditina</taxon>
        <taxon>Rhabditomorpha</taxon>
        <taxon>Strongyloidea</taxon>
        <taxon>Strongylidae</taxon>
        <taxon>Oesophagostomum</taxon>
    </lineage>
</organism>
<dbReference type="EMBL" id="KN582733">
    <property type="protein sequence ID" value="KHJ82044.1"/>
    <property type="molecule type" value="Genomic_DNA"/>
</dbReference>
<dbReference type="InterPro" id="IPR036236">
    <property type="entry name" value="Znf_C2H2_sf"/>
</dbReference>
<evidence type="ECO:0000313" key="1">
    <source>
        <dbReference type="EMBL" id="KHJ82044.1"/>
    </source>
</evidence>
<dbReference type="Gene3D" id="3.30.160.60">
    <property type="entry name" value="Classic Zinc Finger"/>
    <property type="match status" value="1"/>
</dbReference>
<dbReference type="SUPFAM" id="SSF57667">
    <property type="entry name" value="beta-beta-alpha zinc fingers"/>
    <property type="match status" value="1"/>
</dbReference>
<gene>
    <name evidence="1" type="ORF">OESDEN_18265</name>
</gene>
<accession>A0A0B1SAV1</accession>
<dbReference type="AlphaFoldDB" id="A0A0B1SAV1"/>
<dbReference type="OrthoDB" id="654211at2759"/>
<reference evidence="1 2" key="1">
    <citation type="submission" date="2014-03" db="EMBL/GenBank/DDBJ databases">
        <title>Draft genome of the hookworm Oesophagostomum dentatum.</title>
        <authorList>
            <person name="Mitreva M."/>
        </authorList>
    </citation>
    <scope>NUCLEOTIDE SEQUENCE [LARGE SCALE GENOMIC DNA]</scope>
    <source>
        <strain evidence="1 2">OD-Hann</strain>
    </source>
</reference>
<sequence>MPMFEHIQEHKLNIPVLFVEVSSLALHLRIHNGEKPLQCRYCSQTFR</sequence>
<name>A0A0B1SAV1_OESDE</name>
<protein>
    <recommendedName>
        <fullName evidence="3">C2H2-type domain-containing protein</fullName>
    </recommendedName>
</protein>
<dbReference type="Proteomes" id="UP000053660">
    <property type="component" value="Unassembled WGS sequence"/>
</dbReference>
<keyword evidence="2" id="KW-1185">Reference proteome</keyword>
<evidence type="ECO:0000313" key="2">
    <source>
        <dbReference type="Proteomes" id="UP000053660"/>
    </source>
</evidence>
<proteinExistence type="predicted"/>
<feature type="non-terminal residue" evidence="1">
    <location>
        <position position="47"/>
    </location>
</feature>
<evidence type="ECO:0008006" key="3">
    <source>
        <dbReference type="Google" id="ProtNLM"/>
    </source>
</evidence>